<evidence type="ECO:0000259" key="1">
    <source>
        <dbReference type="Pfam" id="PF12146"/>
    </source>
</evidence>
<dbReference type="InterPro" id="IPR051044">
    <property type="entry name" value="MAG_DAG_Lipase"/>
</dbReference>
<feature type="domain" description="Serine aminopeptidase S33" evidence="1">
    <location>
        <begin position="10"/>
        <end position="243"/>
    </location>
</feature>
<dbReference type="Pfam" id="PF12146">
    <property type="entry name" value="Hydrolase_4"/>
    <property type="match status" value="1"/>
</dbReference>
<dbReference type="EMBL" id="AVPE01000022">
    <property type="protein sequence ID" value="KGX89503.1"/>
    <property type="molecule type" value="Genomic_DNA"/>
</dbReference>
<dbReference type="PANTHER" id="PTHR11614">
    <property type="entry name" value="PHOSPHOLIPASE-RELATED"/>
    <property type="match status" value="1"/>
</dbReference>
<sequence length="261" mass="29777">MHRLEASDGRGTVVIVHGAFEHAGRYHWLAEQWQAHGYNVLYGDLPGQGQSTRRRGHIRSFNEYIEQVSSWVHAAHGQGGPVFLLGHSMGGLAVIRTLQEKPELPVRGVILSSPCLGIVNQPNRIKRTLGKGLNYVAPSMLVKGASGTGKATRNEDVLTKDKEDTLMLTKVSVRWFNELNKAVDLAHKKHAQFPDVPLLVLQAGEDYYVQSDRTLHWFNHLNIHEKSYKEWESLYHEVFNEPEREDVFRYAETFARHHLRK</sequence>
<keyword evidence="3" id="KW-1185">Reference proteome</keyword>
<comment type="caution">
    <text evidence="2">The sequence shown here is derived from an EMBL/GenBank/DDBJ whole genome shotgun (WGS) entry which is preliminary data.</text>
</comment>
<dbReference type="eggNOG" id="COG2267">
    <property type="taxonomic scope" value="Bacteria"/>
</dbReference>
<name>A0A0A5GE80_9BACI</name>
<dbReference type="STRING" id="1385510.GCA_000425205_03195"/>
<evidence type="ECO:0000313" key="3">
    <source>
        <dbReference type="Proteomes" id="UP000030528"/>
    </source>
</evidence>
<organism evidence="2 3">
    <name type="scientific">Pontibacillus halophilus JSM 076056 = DSM 19796</name>
    <dbReference type="NCBI Taxonomy" id="1385510"/>
    <lineage>
        <taxon>Bacteria</taxon>
        <taxon>Bacillati</taxon>
        <taxon>Bacillota</taxon>
        <taxon>Bacilli</taxon>
        <taxon>Bacillales</taxon>
        <taxon>Bacillaceae</taxon>
        <taxon>Pontibacillus</taxon>
    </lineage>
</organism>
<dbReference type="Gene3D" id="3.40.50.1820">
    <property type="entry name" value="alpha/beta hydrolase"/>
    <property type="match status" value="1"/>
</dbReference>
<dbReference type="PRINTS" id="PR00111">
    <property type="entry name" value="ABHYDROLASE"/>
</dbReference>
<dbReference type="InterPro" id="IPR022742">
    <property type="entry name" value="Hydrolase_4"/>
</dbReference>
<dbReference type="SUPFAM" id="SSF53474">
    <property type="entry name" value="alpha/beta-Hydrolases"/>
    <property type="match status" value="1"/>
</dbReference>
<dbReference type="OrthoDB" id="9806902at2"/>
<reference evidence="2 3" key="1">
    <citation type="submission" date="2013-08" db="EMBL/GenBank/DDBJ databases">
        <authorList>
            <person name="Huang J."/>
            <person name="Wang G."/>
        </authorList>
    </citation>
    <scope>NUCLEOTIDE SEQUENCE [LARGE SCALE GENOMIC DNA]</scope>
    <source>
        <strain evidence="2 3">JSM 076056</strain>
    </source>
</reference>
<protein>
    <submittedName>
        <fullName evidence="2">Phospholipase</fullName>
    </submittedName>
</protein>
<dbReference type="Proteomes" id="UP000030528">
    <property type="component" value="Unassembled WGS sequence"/>
</dbReference>
<dbReference type="RefSeq" id="WP_026801414.1">
    <property type="nucleotide sequence ID" value="NZ_AULI01000016.1"/>
</dbReference>
<dbReference type="InterPro" id="IPR029058">
    <property type="entry name" value="AB_hydrolase_fold"/>
</dbReference>
<proteinExistence type="predicted"/>
<evidence type="ECO:0000313" key="2">
    <source>
        <dbReference type="EMBL" id="KGX89503.1"/>
    </source>
</evidence>
<dbReference type="InterPro" id="IPR000073">
    <property type="entry name" value="AB_hydrolase_1"/>
</dbReference>
<gene>
    <name evidence="2" type="ORF">N781_07355</name>
</gene>
<accession>A0A0A5GE80</accession>
<dbReference type="AlphaFoldDB" id="A0A0A5GE80"/>